<keyword evidence="4" id="KW-1185">Reference proteome</keyword>
<feature type="chain" id="PRO_5024430835" description="Translocation/assembly module TamB" evidence="2">
    <location>
        <begin position="21"/>
        <end position="1753"/>
    </location>
</feature>
<sequence length="1753" mass="192743">MKQFYFSLFFLLGVLGMAQAQTPKLSKEPAQFMLDVKTMMAGTKNENAIKVASRLEEIWGTNTLTSSQQAKVIALSQNMLVKKLKARPHLENLYGALVSAVNIHKLNNAALDQFLVVTEKALANEKIPQFEKFLQTSYAFLNTKVVYKSSVNTLRVLGGNFSFAYRDGTEPQEEPAPVKPEPIKETPKKAAKPAPKEGEIVWNDDFKDTPPATAASEDKGTIPTNGAIPVIIGPVLQLNNIDLFFVSGPDSLLLKQTEGALMLARNVFVGNKGVFTWAQPDGEATATLKKFSFDISKTAFKAKDVTLTYPAVLEAPVDGVFEFRNVRRKTPGADTGYPKFISYTNNARLKSIGENIKYTGGITLAGNKISAGALDGSGSEITVSREGSPKFKATAANFMLQDSVISSENAAILIFNKADTIAHPGLRLKYSKPNQKLLLTRSDQTMASPFYSSHHQMEISAEMLTWVLPEPTINFSILTAKNEVPARLASKEYFTEERYEHLKGTADFHPLIVIANFADKRRTNTFYLAELAQSTKIKEDELRLAASMLAKQNFLDFNTVTGQISVKPKAVHYMKAARGKKDFDFITLKSLMPSGKNITLDLNKDEMLVRGVNKFYFTGDSAAVYAKPDSNQVRILKNRDIKFNGAVVASDLRFRGSKFTFKYNEFLIEMAKIDTIAIAAPKKKKNAKEKSTGNEQFSSNSLTKSSGILYLNKADNKSGRKKYANFPMFDAIGGAYVFFNKPEILGGAYDTTVYFAIPRFKIDSLGTSMPGAVGFQGKFYSGGIFPPIETQLAVMPDQSLGFEYTAPKNGLPAYGGKGKFYNKLTMTNKGLQGIGEVDYLTTKLKSNAFTFYLDKVQTLGTEATIREATVGKAYYMGGTFHKYVMEWLPKKDTMNISTVSEPFKLYAGKYTYQGIAILTPEGFFGDGVVEGTDGLIKSPNLAFAKDHFKAQNATLEIKSSTPGKPALRASDVLLDFNVTKGQATFSPERTGVANTDFPISQFRTSLSGGMWDVNKKVVTMRQSEGSNGSQAYFVSGRPAHEGLKFKAKSASYDISKNTLNIGGVPYIAVADAHVVPDSGRVFIESANLKSLQKAVVISDTLNKYHQLYQGEVNILSRLNYQGNGRANYVNAAADTFAIKFDKFAMKNMDKVKPVVTESDLNEWSNRDKVGLISTEIMPDDTTAAVVAPVKKGGLFRKASLVTSKKKGKAATEDAPAGEMPVTPESDLAMEPVVATRKKKKNAPKVNAEMRPDSTLLAMNTDEPAKKERLRFLRKSDAQDETMPHTEALATVTEKDKFLIAPGVGYKGNITMSSNQQFWNFDGYVKVAVSGEAGASDWFPYKATVNPAEVKINIEAPKTADGTPLKTGLHVSVASNKIYNTFVSQKKDETDLDIFEVEGQLAYNKDRKEFKLGKEARIAGQEYSGNLMTFNDSTGIANYEGKFNLIQASKTLKLEAAGAATAKPKVNLYVLNALLAFDLNMPEQALNAMATALANNAGNAPEAITDNSLMLNKLAQFVPAKDAQAFADQSKYTPLPVFSSKFQKSFVFSNVELRWSDSTKAWYSKNMLSLSNMLKKDINAQVPGYIEIKRGPESDIVTMYLQPNPGLWYYFTYNNNVMMVASTDEEFNRLVTSKRNSSLLTAEEIEKNQFVTDYQKAYLQNSAHDPLKGVAGSKAAPVKTGNFDFMEESGGKKKKKDKAAKSDDSDMTDMPAAQPAKPEKQTDNIALPGMTEEPKKKKKGKKGKEDEGLLPDMN</sequence>
<dbReference type="EMBL" id="VWSF01000014">
    <property type="protein sequence ID" value="KAA5543364.1"/>
    <property type="molecule type" value="Genomic_DNA"/>
</dbReference>
<evidence type="ECO:0000313" key="4">
    <source>
        <dbReference type="Proteomes" id="UP000323426"/>
    </source>
</evidence>
<comment type="caution">
    <text evidence="3">The sequence shown here is derived from an EMBL/GenBank/DDBJ whole genome shotgun (WGS) entry which is preliminary data.</text>
</comment>
<feature type="region of interest" description="Disordered" evidence="1">
    <location>
        <begin position="1680"/>
        <end position="1753"/>
    </location>
</feature>
<dbReference type="RefSeq" id="WP_150090153.1">
    <property type="nucleotide sequence ID" value="NZ_VWSF01000014.1"/>
</dbReference>
<proteinExistence type="predicted"/>
<reference evidence="3 4" key="1">
    <citation type="submission" date="2019-09" db="EMBL/GenBank/DDBJ databases">
        <title>Genome sequence and assembly of Adhaeribacter sp.</title>
        <authorList>
            <person name="Chhetri G."/>
        </authorList>
    </citation>
    <scope>NUCLEOTIDE SEQUENCE [LARGE SCALE GENOMIC DNA]</scope>
    <source>
        <strain evidence="3 4">DK36</strain>
    </source>
</reference>
<protein>
    <recommendedName>
        <fullName evidence="5">Translocation/assembly module TamB</fullName>
    </recommendedName>
</protein>
<gene>
    <name evidence="3" type="ORF">F0145_17130</name>
</gene>
<organism evidence="3 4">
    <name type="scientific">Adhaeribacter rhizoryzae</name>
    <dbReference type="NCBI Taxonomy" id="2607907"/>
    <lineage>
        <taxon>Bacteria</taxon>
        <taxon>Pseudomonadati</taxon>
        <taxon>Bacteroidota</taxon>
        <taxon>Cytophagia</taxon>
        <taxon>Cytophagales</taxon>
        <taxon>Hymenobacteraceae</taxon>
        <taxon>Adhaeribacter</taxon>
    </lineage>
</organism>
<feature type="compositionally biased region" description="Basic and acidic residues" evidence="1">
    <location>
        <begin position="181"/>
        <end position="196"/>
    </location>
</feature>
<dbReference type="Proteomes" id="UP000323426">
    <property type="component" value="Unassembled WGS sequence"/>
</dbReference>
<keyword evidence="2" id="KW-0732">Signal</keyword>
<feature type="signal peptide" evidence="2">
    <location>
        <begin position="1"/>
        <end position="20"/>
    </location>
</feature>
<evidence type="ECO:0000313" key="3">
    <source>
        <dbReference type="EMBL" id="KAA5543364.1"/>
    </source>
</evidence>
<feature type="region of interest" description="Disordered" evidence="1">
    <location>
        <begin position="201"/>
        <end position="220"/>
    </location>
</feature>
<accession>A0A5M6D732</accession>
<evidence type="ECO:0000256" key="1">
    <source>
        <dbReference type="SAM" id="MobiDB-lite"/>
    </source>
</evidence>
<feature type="region of interest" description="Disordered" evidence="1">
    <location>
        <begin position="168"/>
        <end position="196"/>
    </location>
</feature>
<evidence type="ECO:0000256" key="2">
    <source>
        <dbReference type="SAM" id="SignalP"/>
    </source>
</evidence>
<name>A0A5M6D732_9BACT</name>
<evidence type="ECO:0008006" key="5">
    <source>
        <dbReference type="Google" id="ProtNLM"/>
    </source>
</evidence>